<sequence length="395" mass="41904">MAENNAVKQMIGKVFLDIADAIKTGKFGNRVKVGLTTLGSEHGVENLVKGAELAAKNAENFDIVLIGPKVNTNLEIVEVNTEEEMHKKMEELLDSGYIQSCVTMHYNFPIGVSTVGKVITPGMGREMFLATTTGTASAHRVEAMVKNALYGIITAKAMGIENPTVGILNLDGARQVERALKELNANGYKINFSESIRSDGGAVMRGNDLLAGSVDVMVTDTLTGNIMMKVFSSYTTGGSYEALGYGYGPGIGEGYDRIILILSRASGVPVVANAIQYAAKLAQGKLTEVAKAEFAKAKAAKFDEILKSLTKDAKKAPAETETVTAPAQEVVTGSISGIDIMDLEDAVKTLWKAGIYAESGMGCTGPIVLVHEEKVHKATEILSQAGFVAKEGDIC</sequence>
<dbReference type="NCBIfam" id="NF040747">
    <property type="entry name" value="reduct_C_alpha"/>
    <property type="match status" value="1"/>
</dbReference>
<dbReference type="GO" id="GO:0008654">
    <property type="term" value="P:phospholipid biosynthetic process"/>
    <property type="evidence" value="ECO:0007669"/>
    <property type="project" value="UniProtKB-KW"/>
</dbReference>
<protein>
    <recommendedName>
        <fullName evidence="9">phosphate acyltransferase</fullName>
        <ecNumber evidence="9">2.3.1.274</ecNumber>
    </recommendedName>
</protein>
<feature type="active site" evidence="11">
    <location>
        <position position="363"/>
    </location>
</feature>
<dbReference type="PANTHER" id="PTHR30100">
    <property type="entry name" value="FATTY ACID/PHOSPHOLIPID SYNTHESIS PROTEIN PLSX"/>
    <property type="match status" value="1"/>
</dbReference>
<evidence type="ECO:0000256" key="1">
    <source>
        <dbReference type="ARBA" id="ARBA00001232"/>
    </source>
</evidence>
<accession>A0A140LEA6</accession>
<evidence type="ECO:0000256" key="3">
    <source>
        <dbReference type="ARBA" id="ARBA00022490"/>
    </source>
</evidence>
<gene>
    <name evidence="12" type="primary">grdD</name>
    <name evidence="12" type="ORF">AN619_00400</name>
</gene>
<dbReference type="InterPro" id="IPR012281">
    <property type="entry name" value="Phospholipid_synth_PlsX-like"/>
</dbReference>
<keyword evidence="5" id="KW-0808">Transferase</keyword>
<dbReference type="OrthoDB" id="9769886at2"/>
<name>A0A140LEA6_9FIRM</name>
<dbReference type="GO" id="GO:0005737">
    <property type="term" value="C:cytoplasm"/>
    <property type="evidence" value="ECO:0007669"/>
    <property type="project" value="UniProtKB-SubCell"/>
</dbReference>
<keyword evidence="8" id="KW-1208">Phospholipid metabolism</keyword>
<dbReference type="EMBL" id="LOEE01000003">
    <property type="protein sequence ID" value="KXG78881.1"/>
    <property type="molecule type" value="Genomic_DNA"/>
</dbReference>
<evidence type="ECO:0000256" key="8">
    <source>
        <dbReference type="ARBA" id="ARBA00023264"/>
    </source>
</evidence>
<dbReference type="GO" id="GO:0006633">
    <property type="term" value="P:fatty acid biosynthetic process"/>
    <property type="evidence" value="ECO:0007669"/>
    <property type="project" value="InterPro"/>
</dbReference>
<evidence type="ECO:0000256" key="4">
    <source>
        <dbReference type="ARBA" id="ARBA00022516"/>
    </source>
</evidence>
<evidence type="ECO:0000256" key="6">
    <source>
        <dbReference type="ARBA" id="ARBA00023098"/>
    </source>
</evidence>
<dbReference type="Gene3D" id="3.40.718.10">
    <property type="entry name" value="Isopropylmalate Dehydrogenase"/>
    <property type="match status" value="1"/>
</dbReference>
<dbReference type="GO" id="GO:0043811">
    <property type="term" value="F:phosphate:acyl-[acyl carrier protein] acyltransferase activity"/>
    <property type="evidence" value="ECO:0007669"/>
    <property type="project" value="UniProtKB-EC"/>
</dbReference>
<keyword evidence="7" id="KW-0594">Phospholipid biosynthesis</keyword>
<dbReference type="RefSeq" id="WP_068553881.1">
    <property type="nucleotide sequence ID" value="NZ_LOEE01000003.1"/>
</dbReference>
<dbReference type="PATRIC" id="fig|520762.4.peg.47"/>
<comment type="catalytic activity">
    <reaction evidence="1">
        <text>a fatty acyl-[ACP] + phosphate = an acyl phosphate + holo-[ACP]</text>
        <dbReference type="Rhea" id="RHEA:42292"/>
        <dbReference type="Rhea" id="RHEA-COMP:9685"/>
        <dbReference type="Rhea" id="RHEA-COMP:14125"/>
        <dbReference type="ChEBI" id="CHEBI:43474"/>
        <dbReference type="ChEBI" id="CHEBI:59918"/>
        <dbReference type="ChEBI" id="CHEBI:64479"/>
        <dbReference type="ChEBI" id="CHEBI:138651"/>
        <dbReference type="EC" id="2.3.1.274"/>
    </reaction>
</comment>
<proteinExistence type="predicted"/>
<evidence type="ECO:0000256" key="10">
    <source>
        <dbReference type="ARBA" id="ARBA00046608"/>
    </source>
</evidence>
<comment type="subcellular location">
    <subcellularLocation>
        <location evidence="2">Cytoplasm</location>
    </subcellularLocation>
</comment>
<dbReference type="EC" id="2.3.1.274" evidence="9"/>
<evidence type="ECO:0000313" key="13">
    <source>
        <dbReference type="Proteomes" id="UP000070456"/>
    </source>
</evidence>
<keyword evidence="12" id="KW-0560">Oxidoreductase</keyword>
<keyword evidence="4" id="KW-0444">Lipid biosynthesis</keyword>
<keyword evidence="6" id="KW-0443">Lipid metabolism</keyword>
<reference evidence="12 13" key="1">
    <citation type="submission" date="2015-12" db="EMBL/GenBank/DDBJ databases">
        <title>Draft genome sequence of the thermoanaerobe Thermotalea metallivorans, an isolate from the runoff channel of the Great Artesian Basin, Australia.</title>
        <authorList>
            <person name="Patel B.K."/>
        </authorList>
    </citation>
    <scope>NUCLEOTIDE SEQUENCE [LARGE SCALE GENOMIC DNA]</scope>
    <source>
        <strain evidence="12 13">B2-1</strain>
    </source>
</reference>
<evidence type="ECO:0000256" key="9">
    <source>
        <dbReference type="ARBA" id="ARBA00024069"/>
    </source>
</evidence>
<evidence type="ECO:0000256" key="11">
    <source>
        <dbReference type="PIRSR" id="PIRSR036593-50"/>
    </source>
</evidence>
<dbReference type="PANTHER" id="PTHR30100:SF1">
    <property type="entry name" value="PHOSPHATE ACYLTRANSFERASE"/>
    <property type="match status" value="1"/>
</dbReference>
<dbReference type="AlphaFoldDB" id="A0A140LEA6"/>
<evidence type="ECO:0000256" key="5">
    <source>
        <dbReference type="ARBA" id="ARBA00022679"/>
    </source>
</evidence>
<dbReference type="STRING" id="520762.AN619_00400"/>
<keyword evidence="13" id="KW-1185">Reference proteome</keyword>
<dbReference type="InterPro" id="IPR003664">
    <property type="entry name" value="FA_synthesis"/>
</dbReference>
<evidence type="ECO:0000256" key="7">
    <source>
        <dbReference type="ARBA" id="ARBA00023209"/>
    </source>
</evidence>
<comment type="subunit">
    <text evidence="10">Homodimer. Probably interacts with PlsY.</text>
</comment>
<dbReference type="Pfam" id="PF02504">
    <property type="entry name" value="FA_synthesis"/>
    <property type="match status" value="1"/>
</dbReference>
<comment type="caution">
    <text evidence="12">The sequence shown here is derived from an EMBL/GenBank/DDBJ whole genome shotgun (WGS) entry which is preliminary data.</text>
</comment>
<dbReference type="InterPro" id="IPR012116">
    <property type="entry name" value="Gly_reductase_pC_asu"/>
</dbReference>
<evidence type="ECO:0000256" key="2">
    <source>
        <dbReference type="ARBA" id="ARBA00004496"/>
    </source>
</evidence>
<dbReference type="Proteomes" id="UP000070456">
    <property type="component" value="Unassembled WGS sequence"/>
</dbReference>
<keyword evidence="3" id="KW-0963">Cytoplasm</keyword>
<organism evidence="12 13">
    <name type="scientific">Thermotalea metallivorans</name>
    <dbReference type="NCBI Taxonomy" id="520762"/>
    <lineage>
        <taxon>Bacteria</taxon>
        <taxon>Bacillati</taxon>
        <taxon>Bacillota</taxon>
        <taxon>Clostridia</taxon>
        <taxon>Peptostreptococcales</taxon>
        <taxon>Thermotaleaceae</taxon>
        <taxon>Thermotalea</taxon>
    </lineage>
</organism>
<dbReference type="PIRSF" id="PIRSF036593">
    <property type="entry name" value="GrdD"/>
    <property type="match status" value="1"/>
</dbReference>
<dbReference type="GO" id="GO:0016491">
    <property type="term" value="F:oxidoreductase activity"/>
    <property type="evidence" value="ECO:0007669"/>
    <property type="project" value="UniProtKB-KW"/>
</dbReference>
<evidence type="ECO:0000313" key="12">
    <source>
        <dbReference type="EMBL" id="KXG78881.1"/>
    </source>
</evidence>
<dbReference type="SUPFAM" id="SSF53659">
    <property type="entry name" value="Isocitrate/Isopropylmalate dehydrogenase-like"/>
    <property type="match status" value="1"/>
</dbReference>